<gene>
    <name evidence="8" type="ORF">CLOSTMETH_02269</name>
</gene>
<evidence type="ECO:0000313" key="9">
    <source>
        <dbReference type="Proteomes" id="UP000003340"/>
    </source>
</evidence>
<dbReference type="Proteomes" id="UP000003340">
    <property type="component" value="Unassembled WGS sequence"/>
</dbReference>
<feature type="transmembrane region" description="Helical" evidence="5">
    <location>
        <begin position="75"/>
        <end position="94"/>
    </location>
</feature>
<keyword evidence="4 5" id="KW-0472">Membrane</keyword>
<proteinExistence type="predicted"/>
<dbReference type="GO" id="GO:0016020">
    <property type="term" value="C:membrane"/>
    <property type="evidence" value="ECO:0007669"/>
    <property type="project" value="UniProtKB-SubCell"/>
</dbReference>
<evidence type="ECO:0000256" key="2">
    <source>
        <dbReference type="ARBA" id="ARBA00022692"/>
    </source>
</evidence>
<dbReference type="PANTHER" id="PTHR21016">
    <property type="entry name" value="BETA-AMYLOID BINDING PROTEIN-RELATED"/>
    <property type="match status" value="1"/>
</dbReference>
<sequence length="137" mass="14707">MNCRNCGAENADTNNVCIYCGQPLRGNANYSQPNPNQQVQAGPQVGQPIHITLNTNPNVNPQPHPYSNIPLKSKLVALILCVLLGGLGIHRFYLGKAGTGILWLLTGGLFGIGWIVDIILIATGSMTDSMGRPLTWN</sequence>
<dbReference type="AlphaFoldDB" id="C0EEI3"/>
<dbReference type="PANTHER" id="PTHR21016:SF25">
    <property type="entry name" value="TM2 DOMAIN-CONTAINING PROTEIN DDB_G0277895-RELATED"/>
    <property type="match status" value="1"/>
</dbReference>
<keyword evidence="9" id="KW-1185">Reference proteome</keyword>
<dbReference type="STRING" id="537013.CLOSTMETH_02269"/>
<feature type="domain" description="Zinc-ribbon" evidence="7">
    <location>
        <begin position="3"/>
        <end position="24"/>
    </location>
</feature>
<dbReference type="HOGENOM" id="CLU_081297_5_2_9"/>
<dbReference type="EMBL" id="ACEC01000073">
    <property type="protein sequence ID" value="EEG30108.1"/>
    <property type="molecule type" value="Genomic_DNA"/>
</dbReference>
<accession>C0EEI3</accession>
<comment type="subcellular location">
    <subcellularLocation>
        <location evidence="1">Membrane</location>
        <topology evidence="1">Multi-pass membrane protein</topology>
    </subcellularLocation>
</comment>
<keyword evidence="3 5" id="KW-1133">Transmembrane helix</keyword>
<evidence type="ECO:0000259" key="7">
    <source>
        <dbReference type="Pfam" id="PF13240"/>
    </source>
</evidence>
<dbReference type="InterPro" id="IPR026870">
    <property type="entry name" value="Zinc_ribbon_dom"/>
</dbReference>
<evidence type="ECO:0000256" key="1">
    <source>
        <dbReference type="ARBA" id="ARBA00004141"/>
    </source>
</evidence>
<reference evidence="8 9" key="2">
    <citation type="submission" date="2009-02" db="EMBL/GenBank/DDBJ databases">
        <title>Draft genome sequence of Clostridium methylpentosum (DSM 5476).</title>
        <authorList>
            <person name="Sudarsanam P."/>
            <person name="Ley R."/>
            <person name="Guruge J."/>
            <person name="Turnbaugh P.J."/>
            <person name="Mahowald M."/>
            <person name="Liep D."/>
            <person name="Gordon J."/>
        </authorList>
    </citation>
    <scope>NUCLEOTIDE SEQUENCE [LARGE SCALE GENOMIC DNA]</scope>
    <source>
        <strain evidence="8 9">DSM 5476</strain>
    </source>
</reference>
<dbReference type="eggNOG" id="COG2314">
    <property type="taxonomic scope" value="Bacteria"/>
</dbReference>
<keyword evidence="2 5" id="KW-0812">Transmembrane</keyword>
<dbReference type="Pfam" id="PF05154">
    <property type="entry name" value="TM2"/>
    <property type="match status" value="1"/>
</dbReference>
<reference evidence="8 9" key="1">
    <citation type="submission" date="2009-01" db="EMBL/GenBank/DDBJ databases">
        <authorList>
            <person name="Fulton L."/>
            <person name="Clifton S."/>
            <person name="Fulton B."/>
            <person name="Xu J."/>
            <person name="Minx P."/>
            <person name="Pepin K.H."/>
            <person name="Johnson M."/>
            <person name="Bhonagiri V."/>
            <person name="Nash W.E."/>
            <person name="Mardis E.R."/>
            <person name="Wilson R.K."/>
        </authorList>
    </citation>
    <scope>NUCLEOTIDE SEQUENCE [LARGE SCALE GENOMIC DNA]</scope>
    <source>
        <strain evidence="8 9">DSM 5476</strain>
    </source>
</reference>
<evidence type="ECO:0000256" key="4">
    <source>
        <dbReference type="ARBA" id="ARBA00023136"/>
    </source>
</evidence>
<evidence type="ECO:0000313" key="8">
    <source>
        <dbReference type="EMBL" id="EEG30108.1"/>
    </source>
</evidence>
<dbReference type="InterPro" id="IPR007829">
    <property type="entry name" value="TM2"/>
</dbReference>
<comment type="caution">
    <text evidence="8">The sequence shown here is derived from an EMBL/GenBank/DDBJ whole genome shotgun (WGS) entry which is preliminary data.</text>
</comment>
<dbReference type="Pfam" id="PF13240">
    <property type="entry name" value="Zn_Ribbon_1"/>
    <property type="match status" value="1"/>
</dbReference>
<evidence type="ECO:0000256" key="5">
    <source>
        <dbReference type="SAM" id="Phobius"/>
    </source>
</evidence>
<feature type="transmembrane region" description="Helical" evidence="5">
    <location>
        <begin position="100"/>
        <end position="122"/>
    </location>
</feature>
<dbReference type="InterPro" id="IPR050932">
    <property type="entry name" value="TM2D1-3-like"/>
</dbReference>
<name>C0EEI3_9FIRM</name>
<protein>
    <submittedName>
        <fullName evidence="8">TM2 domain protein</fullName>
    </submittedName>
</protein>
<evidence type="ECO:0000256" key="3">
    <source>
        <dbReference type="ARBA" id="ARBA00022989"/>
    </source>
</evidence>
<feature type="domain" description="TM2" evidence="6">
    <location>
        <begin position="72"/>
        <end position="119"/>
    </location>
</feature>
<evidence type="ECO:0000259" key="6">
    <source>
        <dbReference type="Pfam" id="PF05154"/>
    </source>
</evidence>
<organism evidence="8 9">
    <name type="scientific">[Clostridium] methylpentosum DSM 5476</name>
    <dbReference type="NCBI Taxonomy" id="537013"/>
    <lineage>
        <taxon>Bacteria</taxon>
        <taxon>Bacillati</taxon>
        <taxon>Bacillota</taxon>
        <taxon>Clostridia</taxon>
        <taxon>Eubacteriales</taxon>
        <taxon>Oscillospiraceae</taxon>
        <taxon>Oscillospiraceae incertae sedis</taxon>
    </lineage>
</organism>